<name>A0ABT1RTU8_9FIRM</name>
<evidence type="ECO:0000313" key="3">
    <source>
        <dbReference type="EMBL" id="MCQ4638618.1"/>
    </source>
</evidence>
<dbReference type="Gene3D" id="3.90.320.10">
    <property type="match status" value="1"/>
</dbReference>
<evidence type="ECO:0000313" key="4">
    <source>
        <dbReference type="Proteomes" id="UP001524502"/>
    </source>
</evidence>
<dbReference type="Pfam" id="PF10926">
    <property type="entry name" value="DUF2800"/>
    <property type="match status" value="1"/>
</dbReference>
<feature type="region of interest" description="Disordered" evidence="2">
    <location>
        <begin position="359"/>
        <end position="389"/>
    </location>
</feature>
<evidence type="ECO:0000256" key="1">
    <source>
        <dbReference type="ARBA" id="ARBA00022801"/>
    </source>
</evidence>
<dbReference type="InterPro" id="IPR021229">
    <property type="entry name" value="DUF2800"/>
</dbReference>
<gene>
    <name evidence="3" type="ORF">NE619_17960</name>
</gene>
<keyword evidence="1" id="KW-0378">Hydrolase</keyword>
<reference evidence="3 4" key="1">
    <citation type="submission" date="2022-06" db="EMBL/GenBank/DDBJ databases">
        <title>Isolation of gut microbiota from human fecal samples.</title>
        <authorList>
            <person name="Pamer E.G."/>
            <person name="Barat B."/>
            <person name="Waligurski E."/>
            <person name="Medina S."/>
            <person name="Paddock L."/>
            <person name="Mostad J."/>
        </authorList>
    </citation>
    <scope>NUCLEOTIDE SEQUENCE [LARGE SCALE GENOMIC DNA]</scope>
    <source>
        <strain evidence="3 4">SL.3.17</strain>
    </source>
</reference>
<keyword evidence="4" id="KW-1185">Reference proteome</keyword>
<dbReference type="InterPro" id="IPR011604">
    <property type="entry name" value="PDDEXK-like_dom_sf"/>
</dbReference>
<proteinExistence type="predicted"/>
<organism evidence="3 4">
    <name type="scientific">Anaerovorax odorimutans</name>
    <dbReference type="NCBI Taxonomy" id="109327"/>
    <lineage>
        <taxon>Bacteria</taxon>
        <taxon>Bacillati</taxon>
        <taxon>Bacillota</taxon>
        <taxon>Clostridia</taxon>
        <taxon>Peptostreptococcales</taxon>
        <taxon>Anaerovoracaceae</taxon>
        <taxon>Anaerovorax</taxon>
    </lineage>
</organism>
<dbReference type="RefSeq" id="WP_256133823.1">
    <property type="nucleotide sequence ID" value="NZ_JANFXK010000055.1"/>
</dbReference>
<sequence length="389" mass="44006">MSQERKHALLSASAASRWLICHPSARLEEQFPDAASDYAEEGSLAHEICELKVRQNFIKKQSAATFKKKLKALQEKDLYQKEMDGYTDEYLDYVSGIVHGFDSPPYIAVEKRLDYSHVVPEGFGTGDCVIIGGDVMHVIDFKYGKGVPVKAEGNPQMKLYAAGALKEYAFLYPIKEIRMHIVQPRIDYNNEGVIYVEELNAWLNAVVKPNAELAFKGEGEYRPSEETCRFCRAKHTCRARSEQNLELAKEDFKKPPLLTAEEIGPILKQAKDLKAWASDLEEWALKEVLSGGTVPGWKAVEGRSVRKFADQDKAFQILACSGMVEEEMLYVRKPHTLSEIEKMLGKKEFRELLADQVVKPPGKPTLAPEEDEREPITLQTSAEEDFKEE</sequence>
<dbReference type="EMBL" id="JANFXK010000055">
    <property type="protein sequence ID" value="MCQ4638618.1"/>
    <property type="molecule type" value="Genomic_DNA"/>
</dbReference>
<protein>
    <submittedName>
        <fullName evidence="3">DUF2800 domain-containing protein</fullName>
    </submittedName>
</protein>
<comment type="caution">
    <text evidence="3">The sequence shown here is derived from an EMBL/GenBank/DDBJ whole genome shotgun (WGS) entry which is preliminary data.</text>
</comment>
<dbReference type="Proteomes" id="UP001524502">
    <property type="component" value="Unassembled WGS sequence"/>
</dbReference>
<accession>A0ABT1RTU8</accession>
<evidence type="ECO:0000256" key="2">
    <source>
        <dbReference type="SAM" id="MobiDB-lite"/>
    </source>
</evidence>